<dbReference type="AlphaFoldDB" id="A0AAD8V2Q7"/>
<organism evidence="1 2">
    <name type="scientific">Colletotrichum navitas</name>
    <dbReference type="NCBI Taxonomy" id="681940"/>
    <lineage>
        <taxon>Eukaryota</taxon>
        <taxon>Fungi</taxon>
        <taxon>Dikarya</taxon>
        <taxon>Ascomycota</taxon>
        <taxon>Pezizomycotina</taxon>
        <taxon>Sordariomycetes</taxon>
        <taxon>Hypocreomycetidae</taxon>
        <taxon>Glomerellales</taxon>
        <taxon>Glomerellaceae</taxon>
        <taxon>Colletotrichum</taxon>
        <taxon>Colletotrichum graminicola species complex</taxon>
    </lineage>
</organism>
<comment type="caution">
    <text evidence="1">The sequence shown here is derived from an EMBL/GenBank/DDBJ whole genome shotgun (WGS) entry which is preliminary data.</text>
</comment>
<proteinExistence type="predicted"/>
<name>A0AAD8V2Q7_9PEZI</name>
<dbReference type="RefSeq" id="XP_060413597.1">
    <property type="nucleotide sequence ID" value="XM_060551663.1"/>
</dbReference>
<gene>
    <name evidence="1" type="ORF">LY79DRAFT_229162</name>
</gene>
<reference evidence="1" key="1">
    <citation type="submission" date="2021-06" db="EMBL/GenBank/DDBJ databases">
        <title>Comparative genomics, transcriptomics and evolutionary studies reveal genomic signatures of adaptation to plant cell wall in hemibiotrophic fungi.</title>
        <authorList>
            <consortium name="DOE Joint Genome Institute"/>
            <person name="Baroncelli R."/>
            <person name="Diaz J.F."/>
            <person name="Benocci T."/>
            <person name="Peng M."/>
            <person name="Battaglia E."/>
            <person name="Haridas S."/>
            <person name="Andreopoulos W."/>
            <person name="Labutti K."/>
            <person name="Pangilinan J."/>
            <person name="Floch G.L."/>
            <person name="Makela M.R."/>
            <person name="Henrissat B."/>
            <person name="Grigoriev I.V."/>
            <person name="Crouch J.A."/>
            <person name="De Vries R.P."/>
            <person name="Sukno S.A."/>
            <person name="Thon M.R."/>
        </authorList>
    </citation>
    <scope>NUCLEOTIDE SEQUENCE</scope>
    <source>
        <strain evidence="1">CBS 125086</strain>
    </source>
</reference>
<sequence length="150" mass="16347">MNPFSMAHRCASQHASAAPCSTGPALEPQSSRPGNRCFWIIFESKHYSPWAAHTPTGQGRLTAGASTDELNRLDQQEAPHRAGLSLVFNTNPCACWPRATVLVSLCCGIRQKGQSKTEYANLPSPLWFAANQAFACTLCISIFQTSYSQN</sequence>
<keyword evidence="2" id="KW-1185">Reference proteome</keyword>
<evidence type="ECO:0000313" key="1">
    <source>
        <dbReference type="EMBL" id="KAK1590085.1"/>
    </source>
</evidence>
<dbReference type="Proteomes" id="UP001230504">
    <property type="component" value="Unassembled WGS sequence"/>
</dbReference>
<dbReference type="GeneID" id="85435903"/>
<protein>
    <submittedName>
        <fullName evidence="1">Uncharacterized protein</fullName>
    </submittedName>
</protein>
<accession>A0AAD8V2Q7</accession>
<evidence type="ECO:0000313" key="2">
    <source>
        <dbReference type="Proteomes" id="UP001230504"/>
    </source>
</evidence>
<dbReference type="EMBL" id="JAHLJV010000034">
    <property type="protein sequence ID" value="KAK1590085.1"/>
    <property type="molecule type" value="Genomic_DNA"/>
</dbReference>